<proteinExistence type="predicted"/>
<protein>
    <submittedName>
        <fullName evidence="1">Uncharacterized protein</fullName>
    </submittedName>
</protein>
<reference evidence="1" key="1">
    <citation type="submission" date="2020-05" db="EMBL/GenBank/DDBJ databases">
        <title>Large-scale comparative analyses of tick genomes elucidate their genetic diversity and vector capacities.</title>
        <authorList>
            <person name="Jia N."/>
            <person name="Wang J."/>
            <person name="Shi W."/>
            <person name="Du L."/>
            <person name="Sun Y."/>
            <person name="Zhan W."/>
            <person name="Jiang J."/>
            <person name="Wang Q."/>
            <person name="Zhang B."/>
            <person name="Ji P."/>
            <person name="Sakyi L.B."/>
            <person name="Cui X."/>
            <person name="Yuan T."/>
            <person name="Jiang B."/>
            <person name="Yang W."/>
            <person name="Lam T.T.-Y."/>
            <person name="Chang Q."/>
            <person name="Ding S."/>
            <person name="Wang X."/>
            <person name="Zhu J."/>
            <person name="Ruan X."/>
            <person name="Zhao L."/>
            <person name="Wei J."/>
            <person name="Que T."/>
            <person name="Du C."/>
            <person name="Cheng J."/>
            <person name="Dai P."/>
            <person name="Han X."/>
            <person name="Huang E."/>
            <person name="Gao Y."/>
            <person name="Liu J."/>
            <person name="Shao H."/>
            <person name="Ye R."/>
            <person name="Li L."/>
            <person name="Wei W."/>
            <person name="Wang X."/>
            <person name="Wang C."/>
            <person name="Yang T."/>
            <person name="Huo Q."/>
            <person name="Li W."/>
            <person name="Guo W."/>
            <person name="Chen H."/>
            <person name="Zhou L."/>
            <person name="Ni X."/>
            <person name="Tian J."/>
            <person name="Zhou Y."/>
            <person name="Sheng Y."/>
            <person name="Liu T."/>
            <person name="Pan Y."/>
            <person name="Xia L."/>
            <person name="Li J."/>
            <person name="Zhao F."/>
            <person name="Cao W."/>
        </authorList>
    </citation>
    <scope>NUCLEOTIDE SEQUENCE</scope>
    <source>
        <strain evidence="1">Hyas-2018</strain>
    </source>
</reference>
<gene>
    <name evidence="1" type="ORF">HPB50_004356</name>
</gene>
<accession>A0ACB7TC12</accession>
<dbReference type="EMBL" id="CM023490">
    <property type="protein sequence ID" value="KAH6942399.1"/>
    <property type="molecule type" value="Genomic_DNA"/>
</dbReference>
<comment type="caution">
    <text evidence="1">The sequence shown here is derived from an EMBL/GenBank/DDBJ whole genome shotgun (WGS) entry which is preliminary data.</text>
</comment>
<evidence type="ECO:0000313" key="2">
    <source>
        <dbReference type="Proteomes" id="UP000821845"/>
    </source>
</evidence>
<dbReference type="Proteomes" id="UP000821845">
    <property type="component" value="Chromosome 10"/>
</dbReference>
<name>A0ACB7TC12_HYAAI</name>
<organism evidence="1 2">
    <name type="scientific">Hyalomma asiaticum</name>
    <name type="common">Tick</name>
    <dbReference type="NCBI Taxonomy" id="266040"/>
    <lineage>
        <taxon>Eukaryota</taxon>
        <taxon>Metazoa</taxon>
        <taxon>Ecdysozoa</taxon>
        <taxon>Arthropoda</taxon>
        <taxon>Chelicerata</taxon>
        <taxon>Arachnida</taxon>
        <taxon>Acari</taxon>
        <taxon>Parasitiformes</taxon>
        <taxon>Ixodida</taxon>
        <taxon>Ixodoidea</taxon>
        <taxon>Ixodidae</taxon>
        <taxon>Hyalomminae</taxon>
        <taxon>Hyalomma</taxon>
    </lineage>
</organism>
<keyword evidence="2" id="KW-1185">Reference proteome</keyword>
<evidence type="ECO:0000313" key="1">
    <source>
        <dbReference type="EMBL" id="KAH6942399.1"/>
    </source>
</evidence>
<sequence length="91" mass="9634">MCKALAGVDLTGIHANSVRSLGGCKGTVSLTSIPPGGDSEKANRGTSCSRDGLRERVSRSVVREEPGRGRQDHQRGRLAREADQSAYDPPS</sequence>